<sequence>MAFLQLSSEVCHPFIIPNLSPLSTPSTRKNSDSVDLATAAAVSTTTRPRKDSLTLL</sequence>
<dbReference type="EMBL" id="HE576756">
    <property type="protein sequence ID" value="CCC70378.1"/>
    <property type="molecule type" value="Genomic_DNA"/>
</dbReference>
<dbReference type="Pfam" id="PF22044">
    <property type="entry name" value="SPO24"/>
    <property type="match status" value="1"/>
</dbReference>
<dbReference type="KEGG" id="ncs:NCAS_0E03080"/>
<dbReference type="GO" id="GO:0005628">
    <property type="term" value="C:prospore membrane"/>
    <property type="evidence" value="ECO:0007669"/>
    <property type="project" value="EnsemblFungi"/>
</dbReference>
<evidence type="ECO:0000313" key="1">
    <source>
        <dbReference type="EMBL" id="CCC70378.1"/>
    </source>
</evidence>
<organism evidence="1 2">
    <name type="scientific">Naumovozyma castellii</name>
    <name type="common">Yeast</name>
    <name type="synonym">Saccharomyces castellii</name>
    <dbReference type="NCBI Taxonomy" id="27288"/>
    <lineage>
        <taxon>Eukaryota</taxon>
        <taxon>Fungi</taxon>
        <taxon>Dikarya</taxon>
        <taxon>Ascomycota</taxon>
        <taxon>Saccharomycotina</taxon>
        <taxon>Saccharomycetes</taxon>
        <taxon>Saccharomycetales</taxon>
        <taxon>Saccharomycetaceae</taxon>
        <taxon>Naumovozyma</taxon>
    </lineage>
</organism>
<keyword evidence="2" id="KW-1185">Reference proteome</keyword>
<evidence type="ECO:0000313" key="2">
    <source>
        <dbReference type="Proteomes" id="UP000001640"/>
    </source>
</evidence>
<dbReference type="InParanoid" id="G0VFV9"/>
<proteinExistence type="predicted"/>
<gene>
    <name evidence="1" type="primary">NCAS0E03080</name>
    <name evidence="1" type="ordered locus">NCAS_0E03080</name>
</gene>
<protein>
    <submittedName>
        <fullName evidence="1">Uncharacterized protein</fullName>
    </submittedName>
</protein>
<dbReference type="GO" id="GO:0030437">
    <property type="term" value="P:ascospore formation"/>
    <property type="evidence" value="ECO:0007669"/>
    <property type="project" value="EnsemblFungi"/>
</dbReference>
<dbReference type="Proteomes" id="UP000001640">
    <property type="component" value="Chromosome 5"/>
</dbReference>
<dbReference type="InterPro" id="IPR054415">
    <property type="entry name" value="SPO24"/>
</dbReference>
<reference evidence="1 2" key="1">
    <citation type="journal article" date="2011" name="Proc. Natl. Acad. Sci. U.S.A.">
        <title>Evolutionary erosion of yeast sex chromosomes by mating-type switching accidents.</title>
        <authorList>
            <person name="Gordon J.L."/>
            <person name="Armisen D."/>
            <person name="Proux-Wera E."/>
            <person name="Oheigeartaigh S.S."/>
            <person name="Byrne K.P."/>
            <person name="Wolfe K.H."/>
        </authorList>
    </citation>
    <scope>NUCLEOTIDE SEQUENCE [LARGE SCALE GENOMIC DNA]</scope>
    <source>
        <strain evidence="2">ATCC 76901 / BCRC 22586 / CBS 4309 / NBRC 1992 / NRRL Y-12630</strain>
    </source>
</reference>
<dbReference type="OMA" id="NSCASDY"/>
<dbReference type="OrthoDB" id="4068688at2759"/>
<dbReference type="RefSeq" id="XP_003676735.1">
    <property type="nucleotide sequence ID" value="XM_003676687.1"/>
</dbReference>
<dbReference type="GeneID" id="96904007"/>
<dbReference type="FunCoup" id="G0VFV9">
    <property type="interactions" value="41"/>
</dbReference>
<reference key="2">
    <citation type="submission" date="2011-08" db="EMBL/GenBank/DDBJ databases">
        <title>Genome sequence of Naumovozyma castellii.</title>
        <authorList>
            <person name="Gordon J.L."/>
            <person name="Armisen D."/>
            <person name="Proux-Wera E."/>
            <person name="OhEigeartaigh S.S."/>
            <person name="Byrne K.P."/>
            <person name="Wolfe K.H."/>
        </authorList>
    </citation>
    <scope>NUCLEOTIDE SEQUENCE</scope>
    <source>
        <strain>Type strain:CBS 4309</strain>
    </source>
</reference>
<accession>G0VFV9</accession>
<dbReference type="AlphaFoldDB" id="G0VFV9"/>
<name>G0VFV9_NAUCA</name>
<dbReference type="HOGENOM" id="CLU_195455_0_0_1"/>